<dbReference type="PROSITE" id="PS51257">
    <property type="entry name" value="PROKAR_LIPOPROTEIN"/>
    <property type="match status" value="1"/>
</dbReference>
<keyword evidence="1" id="KW-0472">Membrane</keyword>
<keyword evidence="1" id="KW-1133">Transmembrane helix</keyword>
<dbReference type="InterPro" id="IPR043826">
    <property type="entry name" value="DUF5803"/>
</dbReference>
<protein>
    <submittedName>
        <fullName evidence="2">Uncharacterized protein</fullName>
    </submittedName>
</protein>
<keyword evidence="3" id="KW-1185">Reference proteome</keyword>
<reference evidence="2 3" key="1">
    <citation type="submission" date="2020-06" db="EMBL/GenBank/DDBJ databases">
        <title>NJ-3-1, isolated from saline soil.</title>
        <authorList>
            <person name="Cui H.L."/>
            <person name="Shi X."/>
        </authorList>
    </citation>
    <scope>NUCLEOTIDE SEQUENCE [LARGE SCALE GENOMIC DNA]</scope>
    <source>
        <strain evidence="2 3">NJ-3-1</strain>
    </source>
</reference>
<dbReference type="RefSeq" id="WP_179268664.1">
    <property type="nucleotide sequence ID" value="NZ_CP058579.1"/>
</dbReference>
<evidence type="ECO:0000256" key="1">
    <source>
        <dbReference type="SAM" id="Phobius"/>
    </source>
</evidence>
<evidence type="ECO:0000313" key="3">
    <source>
        <dbReference type="Proteomes" id="UP000509626"/>
    </source>
</evidence>
<dbReference type="OrthoDB" id="312630at2157"/>
<dbReference type="EMBL" id="CP058579">
    <property type="protein sequence ID" value="QLG62079.1"/>
    <property type="molecule type" value="Genomic_DNA"/>
</dbReference>
<organism evidence="2 3">
    <name type="scientific">Halorarum salinum</name>
    <dbReference type="NCBI Taxonomy" id="2743089"/>
    <lineage>
        <taxon>Archaea</taxon>
        <taxon>Methanobacteriati</taxon>
        <taxon>Methanobacteriota</taxon>
        <taxon>Stenosarchaea group</taxon>
        <taxon>Halobacteria</taxon>
        <taxon>Halobacteriales</taxon>
        <taxon>Haloferacaceae</taxon>
        <taxon>Halorarum</taxon>
    </lineage>
</organism>
<dbReference type="KEGG" id="halu:HUG12_10205"/>
<sequence length="261" mass="28633">MRRRRLLALAAVVGMLALSGCLGLFGDDSIPAERLDEEPAGEGYAWNESADVHLTVRADSTFQGVYSVNGTELTLYRNDGLGGQNPLDVRAVRYRYPNGTVINGSTLAERGNVEETRDEVVITTPEEGGELAFTAGSTPKRFSLPTYVDGSYEVVLPPDRRASAPVFGRIRPGGSETAVDDRNRVHITWEDVTADRVLVQFYLQRDLTLFGGLVAVFSVVALVGLAYFRRKLRELREQREELGLDVDVEDDSGRDPPPGMG</sequence>
<gene>
    <name evidence="2" type="ORF">HUG12_10205</name>
</gene>
<dbReference type="Pfam" id="PF19119">
    <property type="entry name" value="DUF5803"/>
    <property type="match status" value="1"/>
</dbReference>
<name>A0A7D5QB91_9EURY</name>
<evidence type="ECO:0000313" key="2">
    <source>
        <dbReference type="EMBL" id="QLG62079.1"/>
    </source>
</evidence>
<keyword evidence="1" id="KW-0812">Transmembrane</keyword>
<feature type="transmembrane region" description="Helical" evidence="1">
    <location>
        <begin position="207"/>
        <end position="228"/>
    </location>
</feature>
<proteinExistence type="predicted"/>
<dbReference type="GeneID" id="56037834"/>
<accession>A0A7D5QB91</accession>
<dbReference type="AlphaFoldDB" id="A0A7D5QB91"/>
<dbReference type="Proteomes" id="UP000509626">
    <property type="component" value="Chromosome"/>
</dbReference>